<dbReference type="GO" id="GO:0003676">
    <property type="term" value="F:nucleic acid binding"/>
    <property type="evidence" value="ECO:0007669"/>
    <property type="project" value="InterPro"/>
</dbReference>
<dbReference type="EMBL" id="BGZK01002266">
    <property type="protein sequence ID" value="GBP92346.1"/>
    <property type="molecule type" value="Genomic_DNA"/>
</dbReference>
<protein>
    <submittedName>
        <fullName evidence="2">Mariner Mos1 transposase</fullName>
    </submittedName>
</protein>
<accession>A0A4C1ZV26</accession>
<keyword evidence="1" id="KW-0732">Signal</keyword>
<dbReference type="PANTHER" id="PTHR23279:SF2">
    <property type="entry name" value="DEFECTIVE PROBOSCIS EXTENSION RESPONSE 19, ISOFORM A"/>
    <property type="match status" value="1"/>
</dbReference>
<reference evidence="2 3" key="1">
    <citation type="journal article" date="2019" name="Commun. Biol.">
        <title>The bagworm genome reveals a unique fibroin gene that provides high tensile strength.</title>
        <authorList>
            <person name="Kono N."/>
            <person name="Nakamura H."/>
            <person name="Ohtoshi R."/>
            <person name="Tomita M."/>
            <person name="Numata K."/>
            <person name="Arakawa K."/>
        </authorList>
    </citation>
    <scope>NUCLEOTIDE SEQUENCE [LARGE SCALE GENOMIC DNA]</scope>
</reference>
<dbReference type="PANTHER" id="PTHR23279">
    <property type="entry name" value="DEFECTIVE PROBOSCIS EXTENSION RESPONSE DPR -RELATED"/>
    <property type="match status" value="1"/>
</dbReference>
<dbReference type="GO" id="GO:0050808">
    <property type="term" value="P:synapse organization"/>
    <property type="evidence" value="ECO:0007669"/>
    <property type="project" value="TreeGrafter"/>
</dbReference>
<gene>
    <name evidence="2" type="ORF">EVAR_63962_1</name>
</gene>
<dbReference type="InterPro" id="IPR013783">
    <property type="entry name" value="Ig-like_fold"/>
</dbReference>
<dbReference type="Proteomes" id="UP000299102">
    <property type="component" value="Unassembled WGS sequence"/>
</dbReference>
<sequence>MFCIKELKLLYAAVVLLLEAELLVNIEAMESRSSSLLTQNPDDLKSLELCTNRNQQRLGSVYGNFTRHHKKGHRRRTTSTTPATSIYTTTDVNDVTEVYSTTEVRIEEHPKLPKPLRLTARLEDYDVNIDSILDDELRELMPRHPNSRRIDNKEFIQELSDVSLAKSLSKIKKIHRDTSSSLSNKLSGKSNKNGIFLTENCTTVVAQIGTTAILHCEVSDITENTVTWIRRKDYSLLSVGLVTYSADSRFFSAHGRHVKGAWNLNFRHRYSAGWGLLTSKTINAIIQSQWLKTSEPLALFLGEHVNPLILNLVISLVTMIVMRADIYVSRTEVFEEMRKNNRQCRFILHHDNSSCHTPAGTTGFLESQKIVLTGHALYSPDLAPNNFYILPSVKNKLPDQRFMSREEAVDGFKIRVLEIPHSESKKCLKNCFQRMQSASINLANILKNHI</sequence>
<evidence type="ECO:0000313" key="2">
    <source>
        <dbReference type="EMBL" id="GBP92346.1"/>
    </source>
</evidence>
<dbReference type="GO" id="GO:0032589">
    <property type="term" value="C:neuron projection membrane"/>
    <property type="evidence" value="ECO:0007669"/>
    <property type="project" value="TreeGrafter"/>
</dbReference>
<dbReference type="Gene3D" id="2.60.40.10">
    <property type="entry name" value="Immunoglobulins"/>
    <property type="match status" value="1"/>
</dbReference>
<feature type="chain" id="PRO_5020033875" evidence="1">
    <location>
        <begin position="29"/>
        <end position="450"/>
    </location>
</feature>
<dbReference type="InterPro" id="IPR037448">
    <property type="entry name" value="Zig-8"/>
</dbReference>
<comment type="caution">
    <text evidence="2">The sequence shown here is derived from an EMBL/GenBank/DDBJ whole genome shotgun (WGS) entry which is preliminary data.</text>
</comment>
<dbReference type="OrthoDB" id="190835at2759"/>
<name>A0A4C1ZV26_EUMVA</name>
<proteinExistence type="predicted"/>
<dbReference type="SUPFAM" id="SSF48726">
    <property type="entry name" value="Immunoglobulin"/>
    <property type="match status" value="1"/>
</dbReference>
<feature type="signal peptide" evidence="1">
    <location>
        <begin position="1"/>
        <end position="28"/>
    </location>
</feature>
<dbReference type="InterPro" id="IPR036179">
    <property type="entry name" value="Ig-like_dom_sf"/>
</dbReference>
<dbReference type="AlphaFoldDB" id="A0A4C1ZV26"/>
<dbReference type="Gene3D" id="3.30.420.10">
    <property type="entry name" value="Ribonuclease H-like superfamily/Ribonuclease H"/>
    <property type="match status" value="1"/>
</dbReference>
<dbReference type="InterPro" id="IPR036397">
    <property type="entry name" value="RNaseH_sf"/>
</dbReference>
<organism evidence="2 3">
    <name type="scientific">Eumeta variegata</name>
    <name type="common">Bagworm moth</name>
    <name type="synonym">Eumeta japonica</name>
    <dbReference type="NCBI Taxonomy" id="151549"/>
    <lineage>
        <taxon>Eukaryota</taxon>
        <taxon>Metazoa</taxon>
        <taxon>Ecdysozoa</taxon>
        <taxon>Arthropoda</taxon>
        <taxon>Hexapoda</taxon>
        <taxon>Insecta</taxon>
        <taxon>Pterygota</taxon>
        <taxon>Neoptera</taxon>
        <taxon>Endopterygota</taxon>
        <taxon>Lepidoptera</taxon>
        <taxon>Glossata</taxon>
        <taxon>Ditrysia</taxon>
        <taxon>Tineoidea</taxon>
        <taxon>Psychidae</taxon>
        <taxon>Oiketicinae</taxon>
        <taxon>Eumeta</taxon>
    </lineage>
</organism>
<evidence type="ECO:0000313" key="3">
    <source>
        <dbReference type="Proteomes" id="UP000299102"/>
    </source>
</evidence>
<evidence type="ECO:0000256" key="1">
    <source>
        <dbReference type="SAM" id="SignalP"/>
    </source>
</evidence>
<keyword evidence="3" id="KW-1185">Reference proteome</keyword>